<comment type="caution">
    <text evidence="10">The sequence shown here is derived from an EMBL/GenBank/DDBJ whole genome shotgun (WGS) entry which is preliminary data.</text>
</comment>
<evidence type="ECO:0000256" key="6">
    <source>
        <dbReference type="ARBA" id="ARBA00022756"/>
    </source>
</evidence>
<evidence type="ECO:0000256" key="3">
    <source>
        <dbReference type="ARBA" id="ARBA00022576"/>
    </source>
</evidence>
<dbReference type="Gene3D" id="3.40.640.10">
    <property type="entry name" value="Type I PLP-dependent aspartate aminotransferase-like (Major domain)"/>
    <property type="match status" value="1"/>
</dbReference>
<dbReference type="PIRSF" id="PIRSF000521">
    <property type="entry name" value="Transaminase_4ab_Lys_Orn"/>
    <property type="match status" value="1"/>
</dbReference>
<dbReference type="PANTHER" id="PTHR42684">
    <property type="entry name" value="ADENOSYLMETHIONINE-8-AMINO-7-OXONONANOATE AMINOTRANSFERASE"/>
    <property type="match status" value="1"/>
</dbReference>
<evidence type="ECO:0000313" key="11">
    <source>
        <dbReference type="Proteomes" id="UP001154272"/>
    </source>
</evidence>
<sequence length="415" mass="46426">MSGSMLKNIWLPYTQMQTCNNPIVAELTKGSKITLRDGTELIDGIASWWTACHGYNHSYIAEQVQKQLYKMPHIMFGGIIHEPAIKLSAKLASLLPGNLNKVFFTESGSVSVEVAMKMAIQFWLNQNHLKKTKILSFYGGYHGDTMATMAVCDPDEGMHQLFQGILPHQHIIALPKTKQLQQEFIAFLEKHHHEIAAILIEPLVQGAGGMLIHDPELLMFLRQQADHFNILLIFDEIFTGLGRTGSLFACNQANVVPDIITLSKALSGGTMALAATIAREHIFNGFLSDKENHALMHGPTFMANPLACACAIASLELFDQYDWKNNVKNIELQMTAELEVCRKLDIVKDVRVKGAIGVVELHKIKNINLLKNRLLDHKVWIRPFGDIIYLTPSFTITTAELTKLTQAIVHTLFYG</sequence>
<dbReference type="NCBIfam" id="NF004624">
    <property type="entry name" value="PRK05964.1"/>
    <property type="match status" value="1"/>
</dbReference>
<proteinExistence type="inferred from homology"/>
<dbReference type="EMBL" id="CAMXCH010000001">
    <property type="protein sequence ID" value="CAI3924662.1"/>
    <property type="molecule type" value="Genomic_DNA"/>
</dbReference>
<keyword evidence="5 9" id="KW-0949">S-adenosyl-L-methionine</keyword>
<evidence type="ECO:0000256" key="2">
    <source>
        <dbReference type="ARBA" id="ARBA00005063"/>
    </source>
</evidence>
<reference evidence="10" key="1">
    <citation type="submission" date="2022-10" db="EMBL/GenBank/DDBJ databases">
        <authorList>
            <person name="Botero Cardona J."/>
        </authorList>
    </citation>
    <scope>NUCLEOTIDE SEQUENCE</scope>
    <source>
        <strain evidence="10">R-83534</strain>
    </source>
</reference>
<keyword evidence="9" id="KW-0963">Cytoplasm</keyword>
<name>A0ABM9HIF1_9PROT</name>
<dbReference type="InterPro" id="IPR015422">
    <property type="entry name" value="PyrdxlP-dep_Trfase_small"/>
</dbReference>
<comment type="pathway">
    <text evidence="2 9">Cofactor biosynthesis; biotin biosynthesis; 7,8-diaminononanoate from 8-amino-7-oxononanoate (SAM route): step 1/1.</text>
</comment>
<dbReference type="PROSITE" id="PS00600">
    <property type="entry name" value="AA_TRANSFER_CLASS_3"/>
    <property type="match status" value="1"/>
</dbReference>
<feature type="binding site" evidence="9">
    <location>
        <position position="264"/>
    </location>
    <ligand>
        <name>substrate</name>
    </ligand>
</feature>
<keyword evidence="6 9" id="KW-0093">Biotin biosynthesis</keyword>
<comment type="subunit">
    <text evidence="9">Homodimer.</text>
</comment>
<dbReference type="InterPro" id="IPR015421">
    <property type="entry name" value="PyrdxlP-dep_Trfase_major"/>
</dbReference>
<keyword evidence="7 9" id="KW-0663">Pyridoxal phosphate</keyword>
<comment type="catalytic activity">
    <reaction evidence="8 9">
        <text>(8S)-8-amino-7-oxononanoate + S-adenosyl-L-methionine = S-adenosyl-4-methylsulfanyl-2-oxobutanoate + (7R,8S)-7,8-diammoniononanoate</text>
        <dbReference type="Rhea" id="RHEA:16861"/>
        <dbReference type="ChEBI" id="CHEBI:16490"/>
        <dbReference type="ChEBI" id="CHEBI:59789"/>
        <dbReference type="ChEBI" id="CHEBI:149468"/>
        <dbReference type="ChEBI" id="CHEBI:149469"/>
        <dbReference type="EC" id="2.6.1.62"/>
    </reaction>
</comment>
<comment type="function">
    <text evidence="9">Catalyzes the transfer of the alpha-amino group from S-adenosyl-L-methionine (SAM) to 7-keto-8-aminopelargonic acid (KAPA) to form 7,8-diaminopelargonic acid (DAPA). It is the only aminotransferase known to utilize SAM as an amino donor.</text>
</comment>
<feature type="modified residue" description="N6-(pyridoxal phosphate)lysine" evidence="9">
    <location>
        <position position="264"/>
    </location>
</feature>
<evidence type="ECO:0000256" key="7">
    <source>
        <dbReference type="ARBA" id="ARBA00022898"/>
    </source>
</evidence>
<evidence type="ECO:0000256" key="4">
    <source>
        <dbReference type="ARBA" id="ARBA00022679"/>
    </source>
</evidence>
<dbReference type="Gene3D" id="3.90.1150.10">
    <property type="entry name" value="Aspartate Aminotransferase, domain 1"/>
    <property type="match status" value="1"/>
</dbReference>
<dbReference type="InterPro" id="IPR005814">
    <property type="entry name" value="Aminotrans_3"/>
</dbReference>
<feature type="binding site" evidence="9">
    <location>
        <position position="141"/>
    </location>
    <ligand>
        <name>substrate</name>
    </ligand>
</feature>
<feature type="binding site" evidence="9">
    <location>
        <position position="382"/>
    </location>
    <ligand>
        <name>substrate</name>
    </ligand>
</feature>
<feature type="site" description="Participates in the substrate recognition with KAPA and in a stacking interaction with the adenine ring of SAM" evidence="9">
    <location>
        <position position="13"/>
    </location>
</feature>
<dbReference type="InterPro" id="IPR005815">
    <property type="entry name" value="BioA"/>
</dbReference>
<dbReference type="HAMAP" id="MF_00834">
    <property type="entry name" value="BioA"/>
    <property type="match status" value="1"/>
</dbReference>
<accession>A0ABM9HIF1</accession>
<keyword evidence="4 9" id="KW-0808">Transferase</keyword>
<evidence type="ECO:0000313" key="10">
    <source>
        <dbReference type="EMBL" id="CAI3924662.1"/>
    </source>
</evidence>
<dbReference type="CDD" id="cd00610">
    <property type="entry name" value="OAT_like"/>
    <property type="match status" value="1"/>
</dbReference>
<dbReference type="Pfam" id="PF00202">
    <property type="entry name" value="Aminotran_3"/>
    <property type="match status" value="1"/>
</dbReference>
<evidence type="ECO:0000256" key="5">
    <source>
        <dbReference type="ARBA" id="ARBA00022691"/>
    </source>
</evidence>
<feature type="binding site" evidence="9">
    <location>
        <begin position="299"/>
        <end position="300"/>
    </location>
    <ligand>
        <name>pyridoxal 5'-phosphate</name>
        <dbReference type="ChEBI" id="CHEBI:597326"/>
    </ligand>
</feature>
<keyword evidence="11" id="KW-1185">Reference proteome</keyword>
<dbReference type="InterPro" id="IPR015424">
    <property type="entry name" value="PyrdxlP-dep_Trfase"/>
</dbReference>
<dbReference type="InterPro" id="IPR049704">
    <property type="entry name" value="Aminotrans_3_PPA_site"/>
</dbReference>
<dbReference type="SUPFAM" id="SSF53383">
    <property type="entry name" value="PLP-dependent transferases"/>
    <property type="match status" value="1"/>
</dbReference>
<comment type="subcellular location">
    <subcellularLocation>
        <location evidence="9">Cytoplasm</location>
    </subcellularLocation>
</comment>
<dbReference type="NCBIfam" id="TIGR00508">
    <property type="entry name" value="bioA"/>
    <property type="match status" value="1"/>
</dbReference>
<dbReference type="PANTHER" id="PTHR42684:SF17">
    <property type="entry name" value="ADENOSYLMETHIONINE-8-AMINO-7-OXONONANOATE AMINOTRANSFERASE"/>
    <property type="match status" value="1"/>
</dbReference>
<dbReference type="GO" id="GO:0008483">
    <property type="term" value="F:transaminase activity"/>
    <property type="evidence" value="ECO:0007669"/>
    <property type="project" value="UniProtKB-KW"/>
</dbReference>
<dbReference type="EC" id="2.6.1.62" evidence="9"/>
<comment type="similarity">
    <text evidence="9">Belongs to the class-III pyridoxal-phosphate-dependent aminotransferase family. BioA subfamily.</text>
</comment>
<feature type="binding site" evidence="9">
    <location>
        <position position="48"/>
    </location>
    <ligand>
        <name>substrate</name>
    </ligand>
</feature>
<comment type="cofactor">
    <cofactor evidence="1 9">
        <name>pyridoxal 5'-phosphate</name>
        <dbReference type="ChEBI" id="CHEBI:597326"/>
    </cofactor>
</comment>
<protein>
    <recommendedName>
        <fullName evidence="9">Adenosylmethionine-8-amino-7-oxononanoate aminotransferase</fullName>
        <ecNumber evidence="9">2.6.1.62</ecNumber>
    </recommendedName>
    <alternativeName>
        <fullName evidence="9">7,8-diamino-pelargonic acid aminotransferase</fullName>
        <shortName evidence="9">DAPA AT</shortName>
        <shortName evidence="9">DAPA aminotransferase</shortName>
    </alternativeName>
    <alternativeName>
        <fullName evidence="9">7,8-diaminononanoate synthase</fullName>
        <shortName evidence="9">DANS</shortName>
    </alternativeName>
    <alternativeName>
        <fullName evidence="9">Diaminopelargonic acid synthase</fullName>
    </alternativeName>
</protein>
<keyword evidence="3 9" id="KW-0032">Aminotransferase</keyword>
<feature type="binding site" evidence="9">
    <location>
        <begin position="108"/>
        <end position="109"/>
    </location>
    <ligand>
        <name>pyridoxal 5'-phosphate</name>
        <dbReference type="ChEBI" id="CHEBI:597326"/>
    </ligand>
</feature>
<evidence type="ECO:0000256" key="1">
    <source>
        <dbReference type="ARBA" id="ARBA00001933"/>
    </source>
</evidence>
<evidence type="ECO:0000256" key="8">
    <source>
        <dbReference type="ARBA" id="ARBA00048449"/>
    </source>
</evidence>
<feature type="binding site" evidence="9">
    <location>
        <position position="235"/>
    </location>
    <ligand>
        <name>pyridoxal 5'-phosphate</name>
        <dbReference type="ChEBI" id="CHEBI:597326"/>
    </ligand>
</feature>
<evidence type="ECO:0000256" key="9">
    <source>
        <dbReference type="HAMAP-Rule" id="MF_00834"/>
    </source>
</evidence>
<feature type="binding site" evidence="9">
    <location>
        <position position="298"/>
    </location>
    <ligand>
        <name>substrate</name>
    </ligand>
</feature>
<dbReference type="Proteomes" id="UP001154272">
    <property type="component" value="Unassembled WGS sequence"/>
</dbReference>
<dbReference type="RefSeq" id="WP_282023053.1">
    <property type="nucleotide sequence ID" value="NZ_CAMXCH010000001.1"/>
</dbReference>
<gene>
    <name evidence="9" type="primary">bioA</name>
    <name evidence="10" type="ORF">R83534S58_LOCUS155</name>
</gene>
<organism evidence="10 11">
    <name type="scientific">Commensalibacter papalotli</name>
    <name type="common">ex Botero et al. 2024</name>
    <dbReference type="NCBI Taxonomy" id="2972766"/>
    <lineage>
        <taxon>Bacteria</taxon>
        <taxon>Pseudomonadati</taxon>
        <taxon>Pseudomonadota</taxon>
        <taxon>Alphaproteobacteria</taxon>
        <taxon>Acetobacterales</taxon>
        <taxon>Acetobacteraceae</taxon>
    </lineage>
</organism>